<dbReference type="InterPro" id="IPR050491">
    <property type="entry name" value="AmpC-like"/>
</dbReference>
<name>A0A263D718_9PSEU</name>
<evidence type="ECO:0000259" key="1">
    <source>
        <dbReference type="Pfam" id="PF00144"/>
    </source>
</evidence>
<dbReference type="InterPro" id="IPR001466">
    <property type="entry name" value="Beta-lactam-related"/>
</dbReference>
<keyword evidence="3" id="KW-1185">Reference proteome</keyword>
<protein>
    <recommendedName>
        <fullName evidence="1">Beta-lactamase-related domain-containing protein</fullName>
    </recommendedName>
</protein>
<dbReference type="PANTHER" id="PTHR46825:SF9">
    <property type="entry name" value="BETA-LACTAMASE-RELATED DOMAIN-CONTAINING PROTEIN"/>
    <property type="match status" value="1"/>
</dbReference>
<organism evidence="2 3">
    <name type="scientific">Amycolatopsis antarctica</name>
    <dbReference type="NCBI Taxonomy" id="1854586"/>
    <lineage>
        <taxon>Bacteria</taxon>
        <taxon>Bacillati</taxon>
        <taxon>Actinomycetota</taxon>
        <taxon>Actinomycetes</taxon>
        <taxon>Pseudonocardiales</taxon>
        <taxon>Pseudonocardiaceae</taxon>
        <taxon>Amycolatopsis</taxon>
    </lineage>
</organism>
<gene>
    <name evidence="2" type="ORF">CFN78_10485</name>
</gene>
<evidence type="ECO:0000313" key="3">
    <source>
        <dbReference type="Proteomes" id="UP000242444"/>
    </source>
</evidence>
<dbReference type="Gene3D" id="3.40.710.10">
    <property type="entry name" value="DD-peptidase/beta-lactamase superfamily"/>
    <property type="match status" value="1"/>
</dbReference>
<feature type="domain" description="Beta-lactamase-related" evidence="1">
    <location>
        <begin position="24"/>
        <end position="332"/>
    </location>
</feature>
<sequence>MMVGHDHGCCIGGNTMSLSRLTGVLADLSTEHRIPGAQLAVRHRGETYSAVFGHTAYGTSEPVDWGSRFPFGSVSKSFTASVAMQLVADGDIDLDEPVDAHVPELRDIGCLHDVTLRQLLGHTSGLVSDHEIDGRQNTTLRRYVSSLQDSCKADSAGVAFSYSNTGYVLVGRLIECLTGMSWWDAVESFLAGPLGLTLTPAVLSDPMASIVTAHSVSAGRVVPVANVLPAAWEPAGGIAGTALDLLKFAEAHLDGGTNAILDRDLAELMRRPTGIEPFGVAHAWGLGWGLYLDSYQSMWAGHDGTLSGTTSALRFDPADGTIVALTTNATTGLALWADLVDKLAEMGIEVGDYGGRTVVQPGQWHDPAEYVGDYVNGTTCFRLRVDAQNLLSLDDGTGFVASLTVAGPDTFLVHQKDVSTPSHPARFLRDSVTGRIRSMQFSGRMSSFRTSINNVERIPVGI</sequence>
<dbReference type="Proteomes" id="UP000242444">
    <property type="component" value="Unassembled WGS sequence"/>
</dbReference>
<accession>A0A263D718</accession>
<reference evidence="2 3" key="1">
    <citation type="submission" date="2017-07" db="EMBL/GenBank/DDBJ databases">
        <title>Amycolatopsis antarcticus sp. nov., isolated from the surface of an Antarcticus brown macroalga.</title>
        <authorList>
            <person name="Wang J."/>
            <person name="Leiva S."/>
            <person name="Huang J."/>
            <person name="Huang Y."/>
        </authorList>
    </citation>
    <scope>NUCLEOTIDE SEQUENCE [LARGE SCALE GENOMIC DNA]</scope>
    <source>
        <strain evidence="2 3">AU-G6</strain>
    </source>
</reference>
<comment type="caution">
    <text evidence="2">The sequence shown here is derived from an EMBL/GenBank/DDBJ whole genome shotgun (WGS) entry which is preliminary data.</text>
</comment>
<dbReference type="InParanoid" id="A0A263D718"/>
<dbReference type="EMBL" id="NKYE01000005">
    <property type="protein sequence ID" value="OZM73276.1"/>
    <property type="molecule type" value="Genomic_DNA"/>
</dbReference>
<proteinExistence type="predicted"/>
<dbReference type="InterPro" id="IPR012338">
    <property type="entry name" value="Beta-lactam/transpept-like"/>
</dbReference>
<evidence type="ECO:0000313" key="2">
    <source>
        <dbReference type="EMBL" id="OZM73276.1"/>
    </source>
</evidence>
<dbReference type="AlphaFoldDB" id="A0A263D718"/>
<dbReference type="OrthoDB" id="262125at2"/>
<dbReference type="Pfam" id="PF00144">
    <property type="entry name" value="Beta-lactamase"/>
    <property type="match status" value="1"/>
</dbReference>
<dbReference type="SUPFAM" id="SSF56601">
    <property type="entry name" value="beta-lactamase/transpeptidase-like"/>
    <property type="match status" value="1"/>
</dbReference>
<dbReference type="PANTHER" id="PTHR46825">
    <property type="entry name" value="D-ALANYL-D-ALANINE-CARBOXYPEPTIDASE/ENDOPEPTIDASE AMPH"/>
    <property type="match status" value="1"/>
</dbReference>